<dbReference type="AlphaFoldDB" id="A0A6A4IM56"/>
<feature type="compositionally biased region" description="Low complexity" evidence="1">
    <location>
        <begin position="95"/>
        <end position="124"/>
    </location>
</feature>
<protein>
    <submittedName>
        <fullName evidence="2">Uncharacterized protein</fullName>
    </submittedName>
</protein>
<keyword evidence="3" id="KW-1185">Reference proteome</keyword>
<proteinExistence type="predicted"/>
<name>A0A6A4IM56_9AGAR</name>
<feature type="region of interest" description="Disordered" evidence="1">
    <location>
        <begin position="77"/>
        <end position="124"/>
    </location>
</feature>
<sequence>MPFSSILCCFRSNPSQDSGEQSEIIDERSHLIPTTDDQPAPTPSLVFIDPEQFRERLETIVRKKEGRMVNVIPNYLSRDHSANPNFSGNQRNRSRMSSGISSIRTRSVSTSDSAQDSDSMASPALASTQAPINEDNVHGHETEGIVVGGGTLNASEIPRAESQEIPQVVISVPRRSINRPVIPVFDDPSVKLSLSWGD</sequence>
<evidence type="ECO:0000313" key="2">
    <source>
        <dbReference type="EMBL" id="KAE9409917.1"/>
    </source>
</evidence>
<reference evidence="2" key="1">
    <citation type="journal article" date="2019" name="Environ. Microbiol.">
        <title>Fungal ecological strategies reflected in gene transcription - a case study of two litter decomposers.</title>
        <authorList>
            <person name="Barbi F."/>
            <person name="Kohler A."/>
            <person name="Barry K."/>
            <person name="Baskaran P."/>
            <person name="Daum C."/>
            <person name="Fauchery L."/>
            <person name="Ihrmark K."/>
            <person name="Kuo A."/>
            <person name="LaButti K."/>
            <person name="Lipzen A."/>
            <person name="Morin E."/>
            <person name="Grigoriev I.V."/>
            <person name="Henrissat B."/>
            <person name="Lindahl B."/>
            <person name="Martin F."/>
        </authorList>
    </citation>
    <scope>NUCLEOTIDE SEQUENCE</scope>
    <source>
        <strain evidence="2">JB14</strain>
    </source>
</reference>
<dbReference type="Proteomes" id="UP000799118">
    <property type="component" value="Unassembled WGS sequence"/>
</dbReference>
<evidence type="ECO:0000313" key="3">
    <source>
        <dbReference type="Proteomes" id="UP000799118"/>
    </source>
</evidence>
<accession>A0A6A4IM56</accession>
<dbReference type="OrthoDB" id="3227079at2759"/>
<gene>
    <name evidence="2" type="ORF">BT96DRAFT_460953</name>
</gene>
<evidence type="ECO:0000256" key="1">
    <source>
        <dbReference type="SAM" id="MobiDB-lite"/>
    </source>
</evidence>
<organism evidence="2 3">
    <name type="scientific">Gymnopus androsaceus JB14</name>
    <dbReference type="NCBI Taxonomy" id="1447944"/>
    <lineage>
        <taxon>Eukaryota</taxon>
        <taxon>Fungi</taxon>
        <taxon>Dikarya</taxon>
        <taxon>Basidiomycota</taxon>
        <taxon>Agaricomycotina</taxon>
        <taxon>Agaricomycetes</taxon>
        <taxon>Agaricomycetidae</taxon>
        <taxon>Agaricales</taxon>
        <taxon>Marasmiineae</taxon>
        <taxon>Omphalotaceae</taxon>
        <taxon>Gymnopus</taxon>
    </lineage>
</organism>
<dbReference type="EMBL" id="ML769386">
    <property type="protein sequence ID" value="KAE9409917.1"/>
    <property type="molecule type" value="Genomic_DNA"/>
</dbReference>